<dbReference type="PANTHER" id="PTHR33164">
    <property type="entry name" value="TRANSCRIPTIONAL REGULATOR, MARR FAMILY"/>
    <property type="match status" value="1"/>
</dbReference>
<dbReference type="Pfam" id="PF12802">
    <property type="entry name" value="MarR_2"/>
    <property type="match status" value="1"/>
</dbReference>
<dbReference type="InterPro" id="IPR039422">
    <property type="entry name" value="MarR/SlyA-like"/>
</dbReference>
<dbReference type="SMART" id="SM00347">
    <property type="entry name" value="HTH_MARR"/>
    <property type="match status" value="1"/>
</dbReference>
<protein>
    <submittedName>
        <fullName evidence="2">Winged helix DNA-binding protein</fullName>
    </submittedName>
</protein>
<keyword evidence="2" id="KW-0238">DNA-binding</keyword>
<dbReference type="Gene3D" id="1.10.10.10">
    <property type="entry name" value="Winged helix-like DNA-binding domain superfamily/Winged helix DNA-binding domain"/>
    <property type="match status" value="1"/>
</dbReference>
<dbReference type="EMBL" id="JABVEC010000013">
    <property type="protein sequence ID" value="MBC6467436.1"/>
    <property type="molecule type" value="Genomic_DNA"/>
</dbReference>
<dbReference type="PANTHER" id="PTHR33164:SF99">
    <property type="entry name" value="MARR FAMILY REGULATORY PROTEIN"/>
    <property type="match status" value="1"/>
</dbReference>
<gene>
    <name evidence="2" type="ORF">HKK74_18335</name>
</gene>
<sequence length="161" mass="17391">MPTPPPETAGDPVSDDVVLGALLATAHQYARRALNEALAPLNIEARHYGVLAALDRDGPASQRRLSALLDLDKSAMVRIMDELERRGLATRNRDARDRRSYAIELTPEGRRKAREGGTAAATVGDRLFGWLEPADRERLVAMLTGIARQATGPGGDRNSGP</sequence>
<reference evidence="2 3" key="1">
    <citation type="submission" date="2020-06" db="EMBL/GenBank/DDBJ databases">
        <title>Actinomadura xiongansis sp. nov., isolated from soil of Baiyangdian.</title>
        <authorList>
            <person name="Zhang X."/>
        </authorList>
    </citation>
    <scope>NUCLEOTIDE SEQUENCE [LARGE SCALE GENOMIC DNA]</scope>
    <source>
        <strain evidence="2 3">HBUM206468</strain>
    </source>
</reference>
<keyword evidence="3" id="KW-1185">Reference proteome</keyword>
<evidence type="ECO:0000259" key="1">
    <source>
        <dbReference type="PROSITE" id="PS50995"/>
    </source>
</evidence>
<dbReference type="PROSITE" id="PS50995">
    <property type="entry name" value="HTH_MARR_2"/>
    <property type="match status" value="1"/>
</dbReference>
<feature type="domain" description="HTH marR-type" evidence="1">
    <location>
        <begin position="16"/>
        <end position="148"/>
    </location>
</feature>
<accession>A0ABR7LRK7</accession>
<dbReference type="SUPFAM" id="SSF46785">
    <property type="entry name" value="Winged helix' DNA-binding domain"/>
    <property type="match status" value="1"/>
</dbReference>
<dbReference type="PRINTS" id="PR00598">
    <property type="entry name" value="HTHMARR"/>
</dbReference>
<dbReference type="RefSeq" id="WP_187244456.1">
    <property type="nucleotide sequence ID" value="NZ_BAAAOK010000004.1"/>
</dbReference>
<organism evidence="2 3">
    <name type="scientific">Actinomadura alba</name>
    <dbReference type="NCBI Taxonomy" id="406431"/>
    <lineage>
        <taxon>Bacteria</taxon>
        <taxon>Bacillati</taxon>
        <taxon>Actinomycetota</taxon>
        <taxon>Actinomycetes</taxon>
        <taxon>Streptosporangiales</taxon>
        <taxon>Thermomonosporaceae</taxon>
        <taxon>Actinomadura</taxon>
    </lineage>
</organism>
<dbReference type="InterPro" id="IPR036388">
    <property type="entry name" value="WH-like_DNA-bd_sf"/>
</dbReference>
<comment type="caution">
    <text evidence="2">The sequence shown here is derived from an EMBL/GenBank/DDBJ whole genome shotgun (WGS) entry which is preliminary data.</text>
</comment>
<evidence type="ECO:0000313" key="3">
    <source>
        <dbReference type="Proteomes" id="UP000805614"/>
    </source>
</evidence>
<dbReference type="InterPro" id="IPR036390">
    <property type="entry name" value="WH_DNA-bd_sf"/>
</dbReference>
<dbReference type="Proteomes" id="UP000805614">
    <property type="component" value="Unassembled WGS sequence"/>
</dbReference>
<dbReference type="InterPro" id="IPR000835">
    <property type="entry name" value="HTH_MarR-typ"/>
</dbReference>
<evidence type="ECO:0000313" key="2">
    <source>
        <dbReference type="EMBL" id="MBC6467436.1"/>
    </source>
</evidence>
<dbReference type="GO" id="GO:0003677">
    <property type="term" value="F:DNA binding"/>
    <property type="evidence" value="ECO:0007669"/>
    <property type="project" value="UniProtKB-KW"/>
</dbReference>
<name>A0ABR7LRK7_9ACTN</name>
<proteinExistence type="predicted"/>